<accession>A0A418Y886</accession>
<organism evidence="2 3">
    <name type="scientific">Massilia cavernae</name>
    <dbReference type="NCBI Taxonomy" id="2320864"/>
    <lineage>
        <taxon>Bacteria</taxon>
        <taxon>Pseudomonadati</taxon>
        <taxon>Pseudomonadota</taxon>
        <taxon>Betaproteobacteria</taxon>
        <taxon>Burkholderiales</taxon>
        <taxon>Oxalobacteraceae</taxon>
        <taxon>Telluria group</taxon>
        <taxon>Massilia</taxon>
    </lineage>
</organism>
<dbReference type="EMBL" id="QYUP01000008">
    <property type="protein sequence ID" value="RJG27651.1"/>
    <property type="molecule type" value="Genomic_DNA"/>
</dbReference>
<name>A0A418Y886_9BURK</name>
<comment type="caution">
    <text evidence="2">The sequence shown here is derived from an EMBL/GenBank/DDBJ whole genome shotgun (WGS) entry which is preliminary data.</text>
</comment>
<dbReference type="AlphaFoldDB" id="A0A418Y886"/>
<dbReference type="RefSeq" id="WP_119808997.1">
    <property type="nucleotide sequence ID" value="NZ_QYUP01000008.1"/>
</dbReference>
<keyword evidence="3" id="KW-1185">Reference proteome</keyword>
<reference evidence="2 3" key="1">
    <citation type="submission" date="2018-09" db="EMBL/GenBank/DDBJ databases">
        <authorList>
            <person name="Zhu H."/>
        </authorList>
    </citation>
    <scope>NUCLEOTIDE SEQUENCE [LARGE SCALE GENOMIC DNA]</scope>
    <source>
        <strain evidence="2 3">K1S02-61</strain>
    </source>
</reference>
<proteinExistence type="predicted"/>
<evidence type="ECO:0000256" key="1">
    <source>
        <dbReference type="SAM" id="MobiDB-lite"/>
    </source>
</evidence>
<protein>
    <submittedName>
        <fullName evidence="2">Uncharacterized protein</fullName>
    </submittedName>
</protein>
<gene>
    <name evidence="2" type="ORF">D3872_00715</name>
</gene>
<feature type="region of interest" description="Disordered" evidence="1">
    <location>
        <begin position="1"/>
        <end position="64"/>
    </location>
</feature>
<dbReference type="Proteomes" id="UP000284006">
    <property type="component" value="Unassembled WGS sequence"/>
</dbReference>
<evidence type="ECO:0000313" key="2">
    <source>
        <dbReference type="EMBL" id="RJG27651.1"/>
    </source>
</evidence>
<evidence type="ECO:0000313" key="3">
    <source>
        <dbReference type="Proteomes" id="UP000284006"/>
    </source>
</evidence>
<sequence>MECTDVEGAPAATSDVEGRPATASESGPGTPADGGHGAQAPDSLPPVGHTGNTSPDGSDDIPGL</sequence>